<dbReference type="InterPro" id="IPR002372">
    <property type="entry name" value="PQQ_rpt_dom"/>
</dbReference>
<comment type="caution">
    <text evidence="3">The sequence shown here is derived from an EMBL/GenBank/DDBJ whole genome shotgun (WGS) entry which is preliminary data.</text>
</comment>
<dbReference type="Proteomes" id="UP001189429">
    <property type="component" value="Unassembled WGS sequence"/>
</dbReference>
<dbReference type="EMBL" id="CAUYUJ010016072">
    <property type="protein sequence ID" value="CAK0861578.1"/>
    <property type="molecule type" value="Genomic_DNA"/>
</dbReference>
<keyword evidence="4" id="KW-1185">Reference proteome</keyword>
<feature type="domain" description="Pyrrolo-quinoline quinone repeat" evidence="2">
    <location>
        <begin position="313"/>
        <end position="437"/>
    </location>
</feature>
<gene>
    <name evidence="3" type="ORF">PCOR1329_LOCUS50206</name>
</gene>
<protein>
    <recommendedName>
        <fullName evidence="2">Pyrrolo-quinoline quinone repeat domain-containing protein</fullName>
    </recommendedName>
</protein>
<evidence type="ECO:0000259" key="2">
    <source>
        <dbReference type="Pfam" id="PF13360"/>
    </source>
</evidence>
<reference evidence="3" key="1">
    <citation type="submission" date="2023-10" db="EMBL/GenBank/DDBJ databases">
        <authorList>
            <person name="Chen Y."/>
            <person name="Shah S."/>
            <person name="Dougan E. K."/>
            <person name="Thang M."/>
            <person name="Chan C."/>
        </authorList>
    </citation>
    <scope>NUCLEOTIDE SEQUENCE [LARGE SCALE GENOMIC DNA]</scope>
</reference>
<evidence type="ECO:0000256" key="1">
    <source>
        <dbReference type="SAM" id="MobiDB-lite"/>
    </source>
</evidence>
<dbReference type="PANTHER" id="PTHR34512:SF30">
    <property type="entry name" value="OUTER MEMBRANE PROTEIN ASSEMBLY FACTOR BAMB"/>
    <property type="match status" value="1"/>
</dbReference>
<dbReference type="PANTHER" id="PTHR34512">
    <property type="entry name" value="CELL SURFACE PROTEIN"/>
    <property type="match status" value="1"/>
</dbReference>
<dbReference type="InterPro" id="IPR011047">
    <property type="entry name" value="Quinoprotein_ADH-like_sf"/>
</dbReference>
<dbReference type="Pfam" id="PF13360">
    <property type="entry name" value="PQQ_2"/>
    <property type="match status" value="1"/>
</dbReference>
<accession>A0ABN9UPB3</accession>
<feature type="region of interest" description="Disordered" evidence="1">
    <location>
        <begin position="1"/>
        <end position="22"/>
    </location>
</feature>
<sequence length="718" mass="78248">MSSWTGSEEEKSASTQTVECPQVLGAARKSPWRRFRRRPWRRKCASEGCSAPIQDIRADVRKPLFAQSVVRPRKAGLGVMNRAGVTQYHRHAFSAAKGATRADGKFFWPDPANREGQGYSGAADLTDNVSWGWHHPSGIYNTIPVGSPLIDDQLNIYLGADDAIRKFDITGEIKWSYAPRGQLAAAPTLVAASSRRYAARLNSDMNMEEEELLRPEWAKDNTSAFRFFKDFKVGDVVKVKPGLSYRADGKELYKEGDQGFIASFAPGDGRAVVQWTRTGHKSVLDLHALKNRFVRVQSTSDEASLPPMLVGSTTAGYVFAIDLENGEELWATWASNDIAGVKGAVAAKDGIVVVATDRCTDRYCYRYRNQTNPLTPGNSIVRGLSAADGSAVWEYKTMAPVWNMVPLWGQDSNVMFQDGEGRMYSLDLQTGALNWRAGGDIGTYTNAAAAYSSGHNAVFALGVAYYDAGIRPGHTNKFCNPYVAPGILVNCFTWPGARGWVRGYNATSGRKLWETSTPEPPASAAVLMLNSPSLHTRLVVTMGYNCWHNSPTQIWSLDPHNGHIRWLRDGPTLWSGQCAGDKDGADIRRAMGGRAACHPNSWSAPVADSNGDLYVGNQIGELQKWGSPTGLTRDVQLLSTLTTGHAFQDAAIAFGNGVMAISTCTSLIVLQTPANYFANETWTVTAAPNVDGMPGAPNVDGMPEGFNPAEWRVTKDNA</sequence>
<dbReference type="InterPro" id="IPR018391">
    <property type="entry name" value="PQQ_b-propeller_rpt"/>
</dbReference>
<dbReference type="SUPFAM" id="SSF50998">
    <property type="entry name" value="Quinoprotein alcohol dehydrogenase-like"/>
    <property type="match status" value="1"/>
</dbReference>
<evidence type="ECO:0000313" key="4">
    <source>
        <dbReference type="Proteomes" id="UP001189429"/>
    </source>
</evidence>
<name>A0ABN9UPB3_9DINO</name>
<organism evidence="3 4">
    <name type="scientific">Prorocentrum cordatum</name>
    <dbReference type="NCBI Taxonomy" id="2364126"/>
    <lineage>
        <taxon>Eukaryota</taxon>
        <taxon>Sar</taxon>
        <taxon>Alveolata</taxon>
        <taxon>Dinophyceae</taxon>
        <taxon>Prorocentrales</taxon>
        <taxon>Prorocentraceae</taxon>
        <taxon>Prorocentrum</taxon>
    </lineage>
</organism>
<dbReference type="Gene3D" id="2.130.10.10">
    <property type="entry name" value="YVTN repeat-like/Quinoprotein amine dehydrogenase"/>
    <property type="match status" value="2"/>
</dbReference>
<proteinExistence type="predicted"/>
<evidence type="ECO:0000313" key="3">
    <source>
        <dbReference type="EMBL" id="CAK0861578.1"/>
    </source>
</evidence>
<dbReference type="SMART" id="SM00564">
    <property type="entry name" value="PQQ"/>
    <property type="match status" value="5"/>
</dbReference>
<dbReference type="InterPro" id="IPR015943">
    <property type="entry name" value="WD40/YVTN_repeat-like_dom_sf"/>
</dbReference>